<organism evidence="2 3">
    <name type="scientific">Flavobacterium fructosi</name>
    <dbReference type="NCBI Taxonomy" id="3230416"/>
    <lineage>
        <taxon>Bacteria</taxon>
        <taxon>Pseudomonadati</taxon>
        <taxon>Bacteroidota</taxon>
        <taxon>Flavobacteriia</taxon>
        <taxon>Flavobacteriales</taxon>
        <taxon>Flavobacteriaceae</taxon>
        <taxon>Flavobacterium</taxon>
    </lineage>
</organism>
<feature type="transmembrane region" description="Helical" evidence="1">
    <location>
        <begin position="159"/>
        <end position="178"/>
    </location>
</feature>
<dbReference type="EMBL" id="JBHZQA010000005">
    <property type="protein sequence ID" value="MFE3848349.1"/>
    <property type="molecule type" value="Genomic_DNA"/>
</dbReference>
<accession>A0ABW6HMT0</accession>
<keyword evidence="1" id="KW-0472">Membrane</keyword>
<dbReference type="RefSeq" id="WP_379858106.1">
    <property type="nucleotide sequence ID" value="NZ_JBHZQA010000005.1"/>
</dbReference>
<dbReference type="Proteomes" id="UP001600039">
    <property type="component" value="Unassembled WGS sequence"/>
</dbReference>
<keyword evidence="1" id="KW-1133">Transmembrane helix</keyword>
<keyword evidence="1" id="KW-0812">Transmembrane</keyword>
<evidence type="ECO:0000313" key="2">
    <source>
        <dbReference type="EMBL" id="MFE3848349.1"/>
    </source>
</evidence>
<feature type="transmembrane region" description="Helical" evidence="1">
    <location>
        <begin position="193"/>
        <end position="216"/>
    </location>
</feature>
<proteinExistence type="predicted"/>
<keyword evidence="3" id="KW-1185">Reference proteome</keyword>
<sequence>MMKLTTQQIDELFTFTRQHYVEWYDLQSELVDHLANAIEAEWEENPKLTFDEVLNKEFKKFGVFGFMDVVEKRQAVLGKKYNGLVWYHFKDFFGVPKIVLTIAMTLVLFSILKISQYSEWIVVGLYLILILFTFYEIFKNNKYRKEKKQAKQKRWLFEEIINQYGSFSGAIIFPVNLFSRMFYHSEKYIGNDFWTLGLSFFFVLLVLLIFIIFKIIPFKAEEYLRATYPEYKFEAT</sequence>
<name>A0ABW6HMT0_9FLAO</name>
<evidence type="ECO:0000313" key="3">
    <source>
        <dbReference type="Proteomes" id="UP001600039"/>
    </source>
</evidence>
<evidence type="ECO:0000256" key="1">
    <source>
        <dbReference type="SAM" id="Phobius"/>
    </source>
</evidence>
<reference evidence="2 3" key="1">
    <citation type="submission" date="2024-06" db="EMBL/GenBank/DDBJ databases">
        <title>Flavobacterium spp. isolated from glacier.</title>
        <authorList>
            <person name="Han D."/>
        </authorList>
    </citation>
    <scope>NUCLEOTIDE SEQUENCE [LARGE SCALE GENOMIC DNA]</scope>
    <source>
        <strain evidence="2 3">LB3P45</strain>
    </source>
</reference>
<gene>
    <name evidence="2" type="ORF">ACFX5D_10295</name>
</gene>
<protein>
    <submittedName>
        <fullName evidence="2">Uncharacterized protein</fullName>
    </submittedName>
</protein>
<feature type="transmembrane region" description="Helical" evidence="1">
    <location>
        <begin position="98"/>
        <end position="114"/>
    </location>
</feature>
<comment type="caution">
    <text evidence="2">The sequence shown here is derived from an EMBL/GenBank/DDBJ whole genome shotgun (WGS) entry which is preliminary data.</text>
</comment>
<feature type="transmembrane region" description="Helical" evidence="1">
    <location>
        <begin position="120"/>
        <end position="138"/>
    </location>
</feature>